<feature type="chain" id="PRO_5041210301" evidence="1">
    <location>
        <begin position="22"/>
        <end position="247"/>
    </location>
</feature>
<dbReference type="AlphaFoldDB" id="A0AA40A403"/>
<proteinExistence type="predicted"/>
<dbReference type="EMBL" id="JAUKTV010000018">
    <property type="protein sequence ID" value="KAK0708878.1"/>
    <property type="molecule type" value="Genomic_DNA"/>
</dbReference>
<evidence type="ECO:0000313" key="3">
    <source>
        <dbReference type="Proteomes" id="UP001172159"/>
    </source>
</evidence>
<protein>
    <submittedName>
        <fullName evidence="2">Uncharacterized protein</fullName>
    </submittedName>
</protein>
<feature type="signal peptide" evidence="1">
    <location>
        <begin position="1"/>
        <end position="21"/>
    </location>
</feature>
<comment type="caution">
    <text evidence="2">The sequence shown here is derived from an EMBL/GenBank/DDBJ whole genome shotgun (WGS) entry which is preliminary data.</text>
</comment>
<reference evidence="2" key="1">
    <citation type="submission" date="2023-06" db="EMBL/GenBank/DDBJ databases">
        <title>Genome-scale phylogeny and comparative genomics of the fungal order Sordariales.</title>
        <authorList>
            <consortium name="Lawrence Berkeley National Laboratory"/>
            <person name="Hensen N."/>
            <person name="Bonometti L."/>
            <person name="Westerberg I."/>
            <person name="Brannstrom I.O."/>
            <person name="Guillou S."/>
            <person name="Cros-Aarteil S."/>
            <person name="Calhoun S."/>
            <person name="Haridas S."/>
            <person name="Kuo A."/>
            <person name="Mondo S."/>
            <person name="Pangilinan J."/>
            <person name="Riley R."/>
            <person name="Labutti K."/>
            <person name="Andreopoulos B."/>
            <person name="Lipzen A."/>
            <person name="Chen C."/>
            <person name="Yanf M."/>
            <person name="Daum C."/>
            <person name="Ng V."/>
            <person name="Clum A."/>
            <person name="Steindorff A."/>
            <person name="Ohm R."/>
            <person name="Martin F."/>
            <person name="Silar P."/>
            <person name="Natvig D."/>
            <person name="Lalanne C."/>
            <person name="Gautier V."/>
            <person name="Ament-Velasquez S.L."/>
            <person name="Kruys A."/>
            <person name="Hutchinson M.I."/>
            <person name="Powell A.J."/>
            <person name="Barry K."/>
            <person name="Miller A.N."/>
            <person name="Grigoriev I.V."/>
            <person name="Debuchy R."/>
            <person name="Gladieux P."/>
            <person name="Thoren M.H."/>
            <person name="Johannesson H."/>
        </authorList>
    </citation>
    <scope>NUCLEOTIDE SEQUENCE</scope>
    <source>
        <strain evidence="2">CBS 540.89</strain>
    </source>
</reference>
<organism evidence="2 3">
    <name type="scientific">Apiosordaria backusii</name>
    <dbReference type="NCBI Taxonomy" id="314023"/>
    <lineage>
        <taxon>Eukaryota</taxon>
        <taxon>Fungi</taxon>
        <taxon>Dikarya</taxon>
        <taxon>Ascomycota</taxon>
        <taxon>Pezizomycotina</taxon>
        <taxon>Sordariomycetes</taxon>
        <taxon>Sordariomycetidae</taxon>
        <taxon>Sordariales</taxon>
        <taxon>Lasiosphaeriaceae</taxon>
        <taxon>Apiosordaria</taxon>
    </lineage>
</organism>
<gene>
    <name evidence="2" type="ORF">B0T21DRAFT_416263</name>
</gene>
<sequence length="247" mass="27720">MTAKPIFSALALFTTLISGAAVESPGASSSNAIRLIPREDSSLVPRGSTIQLEKRGKADIFKAIFEAIDKTAFDDTNLWHWEEVPNFCYLYMTTRDGGNCYVSVTCKEGGEMHYNPDRADWNVCFVGGRQYFTDPRLGDFSVTFTKKDGDEGEGLTNPVVQLKHYRDWWKIDVTGLAYQYRKSTQCGSGLGTQHKCKDGPFVCRHHEGGNTYNEGSRTKRWVCGVPVDGQDYPANTQWAGQREQDQF</sequence>
<keyword evidence="3" id="KW-1185">Reference proteome</keyword>
<accession>A0AA40A403</accession>
<keyword evidence="1" id="KW-0732">Signal</keyword>
<name>A0AA40A403_9PEZI</name>
<dbReference type="Proteomes" id="UP001172159">
    <property type="component" value="Unassembled WGS sequence"/>
</dbReference>
<evidence type="ECO:0000256" key="1">
    <source>
        <dbReference type="SAM" id="SignalP"/>
    </source>
</evidence>
<evidence type="ECO:0000313" key="2">
    <source>
        <dbReference type="EMBL" id="KAK0708878.1"/>
    </source>
</evidence>